<dbReference type="AlphaFoldDB" id="A0A974I2Y3"/>
<dbReference type="EMBL" id="CM004466">
    <property type="protein sequence ID" value="OCT99363.1"/>
    <property type="molecule type" value="Genomic_DNA"/>
</dbReference>
<dbReference type="Proteomes" id="UP000694892">
    <property type="component" value="Chromosome 1L"/>
</dbReference>
<sequence>MVLSSFRLPVPVTCPVTCPVPTLAYNKMVISASSLKYTDAASFLFPLHYTIIHTKNSQKRTQLEHPAASMLFSLS</sequence>
<name>A0A974I2Y3_XENLA</name>
<accession>A0A974I2Y3</accession>
<reference evidence="2" key="1">
    <citation type="journal article" date="2016" name="Nature">
        <title>Genome evolution in the allotetraploid frog Xenopus laevis.</title>
        <authorList>
            <person name="Session A.M."/>
            <person name="Uno Y."/>
            <person name="Kwon T."/>
            <person name="Chapman J.A."/>
            <person name="Toyoda A."/>
            <person name="Takahashi S."/>
            <person name="Fukui A."/>
            <person name="Hikosaka A."/>
            <person name="Suzuki A."/>
            <person name="Kondo M."/>
            <person name="van Heeringen S.J."/>
            <person name="Quigley I."/>
            <person name="Heinz S."/>
            <person name="Ogino H."/>
            <person name="Ochi H."/>
            <person name="Hellsten U."/>
            <person name="Lyons J.B."/>
            <person name="Simakov O."/>
            <person name="Putnam N."/>
            <person name="Stites J."/>
            <person name="Kuroki Y."/>
            <person name="Tanaka T."/>
            <person name="Michiue T."/>
            <person name="Watanabe M."/>
            <person name="Bogdanovic O."/>
            <person name="Lister R."/>
            <person name="Georgiou G."/>
            <person name="Paranjpe S.S."/>
            <person name="van Kruijsbergen I."/>
            <person name="Shu S."/>
            <person name="Carlson J."/>
            <person name="Kinoshita T."/>
            <person name="Ohta Y."/>
            <person name="Mawaribuchi S."/>
            <person name="Jenkins J."/>
            <person name="Grimwood J."/>
            <person name="Schmutz J."/>
            <person name="Mitros T."/>
            <person name="Mozaffari S.V."/>
            <person name="Suzuki Y."/>
            <person name="Haramoto Y."/>
            <person name="Yamamoto T.S."/>
            <person name="Takagi C."/>
            <person name="Heald R."/>
            <person name="Miller K."/>
            <person name="Haudenschild C."/>
            <person name="Kitzman J."/>
            <person name="Nakayama T."/>
            <person name="Izutsu Y."/>
            <person name="Robert J."/>
            <person name="Fortriede J."/>
            <person name="Burns K."/>
            <person name="Lotay V."/>
            <person name="Karimi K."/>
            <person name="Yasuoka Y."/>
            <person name="Dichmann D.S."/>
            <person name="Flajnik M.F."/>
            <person name="Houston D.W."/>
            <person name="Shendure J."/>
            <person name="DuPasquier L."/>
            <person name="Vize P.D."/>
            <person name="Zorn A.M."/>
            <person name="Ito M."/>
            <person name="Marcotte E.M."/>
            <person name="Wallingford J.B."/>
            <person name="Ito Y."/>
            <person name="Asashima M."/>
            <person name="Ueno N."/>
            <person name="Matsuda Y."/>
            <person name="Veenstra G.J."/>
            <person name="Fujiyama A."/>
            <person name="Harland R.M."/>
            <person name="Taira M."/>
            <person name="Rokhsar D.S."/>
        </authorList>
    </citation>
    <scope>NUCLEOTIDE SEQUENCE [LARGE SCALE GENOMIC DNA]</scope>
    <source>
        <strain evidence="2">J</strain>
    </source>
</reference>
<protein>
    <submittedName>
        <fullName evidence="1">Uncharacterized protein</fullName>
    </submittedName>
</protein>
<evidence type="ECO:0000313" key="2">
    <source>
        <dbReference type="Proteomes" id="UP000694892"/>
    </source>
</evidence>
<evidence type="ECO:0000313" key="1">
    <source>
        <dbReference type="EMBL" id="OCT99363.1"/>
    </source>
</evidence>
<organism evidence="1 2">
    <name type="scientific">Xenopus laevis</name>
    <name type="common">African clawed frog</name>
    <dbReference type="NCBI Taxonomy" id="8355"/>
    <lineage>
        <taxon>Eukaryota</taxon>
        <taxon>Metazoa</taxon>
        <taxon>Chordata</taxon>
        <taxon>Craniata</taxon>
        <taxon>Vertebrata</taxon>
        <taxon>Euteleostomi</taxon>
        <taxon>Amphibia</taxon>
        <taxon>Batrachia</taxon>
        <taxon>Anura</taxon>
        <taxon>Pipoidea</taxon>
        <taxon>Pipidae</taxon>
        <taxon>Xenopodinae</taxon>
        <taxon>Xenopus</taxon>
        <taxon>Xenopus</taxon>
    </lineage>
</organism>
<proteinExistence type="predicted"/>
<gene>
    <name evidence="1" type="ORF">XELAEV_18005141mg</name>
</gene>